<dbReference type="GeneID" id="30074383"/>
<organism evidence="2 3">
    <name type="scientific">Gibberella moniliformis (strain M3125 / FGSC 7600)</name>
    <name type="common">Maize ear and stalk rot fungus</name>
    <name type="synonym">Fusarium verticillioides</name>
    <dbReference type="NCBI Taxonomy" id="334819"/>
    <lineage>
        <taxon>Eukaryota</taxon>
        <taxon>Fungi</taxon>
        <taxon>Dikarya</taxon>
        <taxon>Ascomycota</taxon>
        <taxon>Pezizomycotina</taxon>
        <taxon>Sordariomycetes</taxon>
        <taxon>Hypocreomycetidae</taxon>
        <taxon>Hypocreales</taxon>
        <taxon>Nectriaceae</taxon>
        <taxon>Fusarium</taxon>
        <taxon>Fusarium fujikuroi species complex</taxon>
    </lineage>
</organism>
<dbReference type="SMART" id="SM00248">
    <property type="entry name" value="ANK"/>
    <property type="match status" value="4"/>
</dbReference>
<gene>
    <name evidence="2" type="ORF">FVEG_17507</name>
</gene>
<reference evidence="2 3" key="1">
    <citation type="journal article" date="2010" name="Nature">
        <title>Comparative genomics reveals mobile pathogenicity chromosomes in Fusarium.</title>
        <authorList>
            <person name="Ma L.J."/>
            <person name="van der Does H.C."/>
            <person name="Borkovich K.A."/>
            <person name="Coleman J.J."/>
            <person name="Daboussi M.J."/>
            <person name="Di Pietro A."/>
            <person name="Dufresne M."/>
            <person name="Freitag M."/>
            <person name="Grabherr M."/>
            <person name="Henrissat B."/>
            <person name="Houterman P.M."/>
            <person name="Kang S."/>
            <person name="Shim W.B."/>
            <person name="Woloshuk C."/>
            <person name="Xie X."/>
            <person name="Xu J.R."/>
            <person name="Antoniw J."/>
            <person name="Baker S.E."/>
            <person name="Bluhm B.H."/>
            <person name="Breakspear A."/>
            <person name="Brown D.W."/>
            <person name="Butchko R.A."/>
            <person name="Chapman S."/>
            <person name="Coulson R."/>
            <person name="Coutinho P.M."/>
            <person name="Danchin E.G."/>
            <person name="Diener A."/>
            <person name="Gale L.R."/>
            <person name="Gardiner D.M."/>
            <person name="Goff S."/>
            <person name="Hammond-Kosack K.E."/>
            <person name="Hilburn K."/>
            <person name="Hua-Van A."/>
            <person name="Jonkers W."/>
            <person name="Kazan K."/>
            <person name="Kodira C.D."/>
            <person name="Koehrsen M."/>
            <person name="Kumar L."/>
            <person name="Lee Y.H."/>
            <person name="Li L."/>
            <person name="Manners J.M."/>
            <person name="Miranda-Saavedra D."/>
            <person name="Mukherjee M."/>
            <person name="Park G."/>
            <person name="Park J."/>
            <person name="Park S.Y."/>
            <person name="Proctor R.H."/>
            <person name="Regev A."/>
            <person name="Ruiz-Roldan M.C."/>
            <person name="Sain D."/>
            <person name="Sakthikumar S."/>
            <person name="Sykes S."/>
            <person name="Schwartz D.C."/>
            <person name="Turgeon B.G."/>
            <person name="Wapinski I."/>
            <person name="Yoder O."/>
            <person name="Young S."/>
            <person name="Zeng Q."/>
            <person name="Zhou S."/>
            <person name="Galagan J."/>
            <person name="Cuomo C.A."/>
            <person name="Kistler H.C."/>
            <person name="Rep M."/>
        </authorList>
    </citation>
    <scope>NUCLEOTIDE SEQUENCE [LARGE SCALE GENOMIC DNA]</scope>
    <source>
        <strain evidence="3">M3125 / FGSC 7600</strain>
    </source>
</reference>
<dbReference type="Proteomes" id="UP000009096">
    <property type="component" value="Chromosome 8"/>
</dbReference>
<protein>
    <recommendedName>
        <fullName evidence="1">Peptidase S8/S53 domain-containing protein</fullName>
    </recommendedName>
</protein>
<dbReference type="EMBL" id="CM000585">
    <property type="protein sequence ID" value="EWG55333.1"/>
    <property type="molecule type" value="Genomic_DNA"/>
</dbReference>
<dbReference type="Gene3D" id="3.40.50.200">
    <property type="entry name" value="Peptidase S8/S53 domain"/>
    <property type="match status" value="1"/>
</dbReference>
<dbReference type="GO" id="GO:0004252">
    <property type="term" value="F:serine-type endopeptidase activity"/>
    <property type="evidence" value="ECO:0007669"/>
    <property type="project" value="InterPro"/>
</dbReference>
<dbReference type="InterPro" id="IPR000209">
    <property type="entry name" value="Peptidase_S8/S53_dom"/>
</dbReference>
<dbReference type="Pfam" id="PF00082">
    <property type="entry name" value="Peptidase_S8"/>
    <property type="match status" value="1"/>
</dbReference>
<dbReference type="GO" id="GO:0006508">
    <property type="term" value="P:proteolysis"/>
    <property type="evidence" value="ECO:0007669"/>
    <property type="project" value="InterPro"/>
</dbReference>
<dbReference type="InterPro" id="IPR036770">
    <property type="entry name" value="Ankyrin_rpt-contain_sf"/>
</dbReference>
<evidence type="ECO:0000259" key="1">
    <source>
        <dbReference type="Pfam" id="PF00082"/>
    </source>
</evidence>
<dbReference type="SUPFAM" id="SSF52743">
    <property type="entry name" value="Subtilisin-like"/>
    <property type="match status" value="1"/>
</dbReference>
<dbReference type="OrthoDB" id="1585477at2759"/>
<dbReference type="EMBL" id="DS022264">
    <property type="protein sequence ID" value="EWG55333.1"/>
    <property type="molecule type" value="Genomic_DNA"/>
</dbReference>
<accession>W7MUZ1</accession>
<dbReference type="InterPro" id="IPR036852">
    <property type="entry name" value="Peptidase_S8/S53_dom_sf"/>
</dbReference>
<dbReference type="SUPFAM" id="SSF48403">
    <property type="entry name" value="Ankyrin repeat"/>
    <property type="match status" value="1"/>
</dbReference>
<sequence length="964" mass="109323">MKWVQRLLSIFQHRTKRDFLDHEINIIGRNAIENDSDSHDRVALSLRICEALLIETWSLIKGDHHMTNRNIMHIAAQHNAYIIVEEMRKKLPLDKLKGLILEGDKNKKSAIEIAIEQGHVKTLDEMVRDDKAILDQTKGGKTVLAKTAIKQKHLHVLEYLVQNDIQAITMEVISQAVNEGSIRIFQFLVKLRPSLLEQDDCCLLHEAVERKQLGIVKRLVKLRPNLVSGYRKDPTDSTALPRPVLSYTDQSDEGKEIYDYLLPVIIERSEVSDIRQHLLGLSNRELCLDLSLWKDDERTLDGFLTSALTSLQEKRTTMNGEEDDLNPEIISTIQSVLHKRNIALEDSEKNDEFRSTIKNIQQSIEGYVNRQKHLNSHKSTKQPPCFGIDFERILKYVQLPILPTSACHGKPPVNLILDWLYECKGVRRIFQVRVDDSQNKPHSEEDIEKSLRKFRVTTLDWRRTDLSAYAIYRAAPQLKELHLYSSGNLGSLDHWLGQNGLCRLKKLEAIHITILTDNLSGKRVDQCIRKLYIGLQRLYHDHASMPLSLRYRRASKTCKHFYARGRARQFWVTSHTRTTLKRQGPKLPKPLPMAFPTERNLLFPGPQAMKRATIDTMSWSSPGPASKVPISSTEFKRKPVKIASLQYFLPFYIDGHVSRHSSSGKSETRTKVAILDTGIGSIFFPGSERKVTGRSFVTNSLPERELESPWWISSDPHGSQMANIIAQLDPTCELVICKVAEKRNSFHINSVTNAIKWALQQQVDIINCSFVLYGNNNELFQAMEDADAKGTAIICSTADRGHIQQVVWPAWYNKNKQLSNIFPTAPCNDFGRITEYGTEKTSDYLLPGVDIDASGPGSSLSDPVSGSSVATAMASGIASVIVGCCRLSTQLAANQRPKHCIRTVFERMCALDVVNDSGPRRLVPTRVFPERPPPLTGEKAESDYDLGSKSLATWLTFFFVRKRK</sequence>
<name>W7MUZ1_GIBM7</name>
<evidence type="ECO:0000313" key="2">
    <source>
        <dbReference type="EMBL" id="EWG55333.1"/>
    </source>
</evidence>
<dbReference type="RefSeq" id="XP_018761524.1">
    <property type="nucleotide sequence ID" value="XM_018906755.1"/>
</dbReference>
<dbReference type="AlphaFoldDB" id="W7MUZ1"/>
<evidence type="ECO:0000313" key="3">
    <source>
        <dbReference type="Proteomes" id="UP000009096"/>
    </source>
</evidence>
<dbReference type="VEuPathDB" id="FungiDB:FVEG_17507"/>
<proteinExistence type="predicted"/>
<dbReference type="KEGG" id="fvr:FVEG_17507"/>
<dbReference type="InterPro" id="IPR002110">
    <property type="entry name" value="Ankyrin_rpt"/>
</dbReference>
<feature type="domain" description="Peptidase S8/S53" evidence="1">
    <location>
        <begin position="670"/>
        <end position="881"/>
    </location>
</feature>
<keyword evidence="3" id="KW-1185">Reference proteome</keyword>
<dbReference type="Gene3D" id="1.25.40.20">
    <property type="entry name" value="Ankyrin repeat-containing domain"/>
    <property type="match status" value="1"/>
</dbReference>